<feature type="region of interest" description="Disordered" evidence="5">
    <location>
        <begin position="66"/>
        <end position="161"/>
    </location>
</feature>
<evidence type="ECO:0000256" key="1">
    <source>
        <dbReference type="ARBA" id="ARBA00023239"/>
    </source>
</evidence>
<dbReference type="HAMAP" id="MF_02071">
    <property type="entry name" value="RlpA"/>
    <property type="match status" value="1"/>
</dbReference>
<evidence type="ECO:0000256" key="4">
    <source>
        <dbReference type="RuleBase" id="RU003495"/>
    </source>
</evidence>
<dbReference type="EC" id="4.2.2.-" evidence="3"/>
<protein>
    <recommendedName>
        <fullName evidence="3">Probable endolytic peptidoglycan transglycosylase RlpA</fullName>
        <ecNumber evidence="3">4.2.2.-</ecNumber>
    </recommendedName>
</protein>
<dbReference type="Gene3D" id="2.40.40.10">
    <property type="entry name" value="RlpA-like domain"/>
    <property type="match status" value="1"/>
</dbReference>
<dbReference type="EMBL" id="JAYMRS010000017">
    <property type="protein sequence ID" value="MFB8771049.1"/>
    <property type="molecule type" value="Genomic_DNA"/>
</dbReference>
<keyword evidence="2 3" id="KW-0961">Cell wall biogenesis/degradation</keyword>
<evidence type="ECO:0000256" key="6">
    <source>
        <dbReference type="SAM" id="Phobius"/>
    </source>
</evidence>
<dbReference type="InterPro" id="IPR034718">
    <property type="entry name" value="RlpA"/>
</dbReference>
<keyword evidence="6" id="KW-0472">Membrane</keyword>
<feature type="domain" description="RlpA-like protein double-psi beta-barrel" evidence="7">
    <location>
        <begin position="163"/>
        <end position="248"/>
    </location>
</feature>
<name>A0ABV5E2J6_9ACTN</name>
<feature type="compositionally biased region" description="Basic and acidic residues" evidence="5">
    <location>
        <begin position="94"/>
        <end position="107"/>
    </location>
</feature>
<dbReference type="CDD" id="cd22268">
    <property type="entry name" value="DPBB_RlpA-like"/>
    <property type="match status" value="1"/>
</dbReference>
<evidence type="ECO:0000259" key="7">
    <source>
        <dbReference type="Pfam" id="PF03330"/>
    </source>
</evidence>
<dbReference type="GeneID" id="91390303"/>
<dbReference type="Pfam" id="PF03330">
    <property type="entry name" value="DPBB_1"/>
    <property type="match status" value="1"/>
</dbReference>
<proteinExistence type="inferred from homology"/>
<dbReference type="InterPro" id="IPR036908">
    <property type="entry name" value="RlpA-like_sf"/>
</dbReference>
<feature type="compositionally biased region" description="Low complexity" evidence="5">
    <location>
        <begin position="108"/>
        <end position="119"/>
    </location>
</feature>
<keyword evidence="9" id="KW-1185">Reference proteome</keyword>
<keyword evidence="6" id="KW-1133">Transmembrane helix</keyword>
<sequence length="253" mass="25703">MGKHEPQNPPVDDPMDDLAAATGPAETPLGPRRAAKRSRRKRAMIVASAAGLTLVVGGGAATAVIVSGADPGDATSTVTIPQAQPDPLVAAEGDTERDPELLERAEQARAQATTSQSASGPAIREEPDPEPETQSTESTDTGGSDTSASSGGGQGTGEGGTCQASFYGDGFHGATTANGETFDTYGMTAAHKTLPFDTMVRVTNPSNGKSVTVRINDRGPYISGRCLDLSTAAFDEIIGTGAGVGTVDWEVVG</sequence>
<feature type="transmembrane region" description="Helical" evidence="6">
    <location>
        <begin position="43"/>
        <end position="66"/>
    </location>
</feature>
<feature type="compositionally biased region" description="Gly residues" evidence="5">
    <location>
        <begin position="150"/>
        <end position="160"/>
    </location>
</feature>
<reference evidence="8 9" key="1">
    <citation type="submission" date="2024-01" db="EMBL/GenBank/DDBJ databases">
        <title>Genome mining of biosynthetic gene clusters to explore secondary metabolites of Streptomyces sp.</title>
        <authorList>
            <person name="Baig A."/>
            <person name="Ajitkumar Shintre N."/>
            <person name="Kumar H."/>
            <person name="Anbarasu A."/>
            <person name="Ramaiah S."/>
        </authorList>
    </citation>
    <scope>NUCLEOTIDE SEQUENCE [LARGE SCALE GENOMIC DNA]</scope>
    <source>
        <strain evidence="8 9">A01</strain>
    </source>
</reference>
<dbReference type="RefSeq" id="WP_017534821.1">
    <property type="nucleotide sequence ID" value="NZ_BAZE01000002.1"/>
</dbReference>
<comment type="caution">
    <text evidence="8">The sequence shown here is derived from an EMBL/GenBank/DDBJ whole genome shotgun (WGS) entry which is preliminary data.</text>
</comment>
<feature type="compositionally biased region" description="Low complexity" evidence="5">
    <location>
        <begin position="133"/>
        <end position="149"/>
    </location>
</feature>
<dbReference type="SUPFAM" id="SSF50685">
    <property type="entry name" value="Barwin-like endoglucanases"/>
    <property type="match status" value="1"/>
</dbReference>
<evidence type="ECO:0000313" key="8">
    <source>
        <dbReference type="EMBL" id="MFB8771049.1"/>
    </source>
</evidence>
<evidence type="ECO:0000313" key="9">
    <source>
        <dbReference type="Proteomes" id="UP001585053"/>
    </source>
</evidence>
<accession>A0ABV5E2J6</accession>
<feature type="region of interest" description="Disordered" evidence="5">
    <location>
        <begin position="1"/>
        <end position="40"/>
    </location>
</feature>
<dbReference type="Proteomes" id="UP001585053">
    <property type="component" value="Unassembled WGS sequence"/>
</dbReference>
<evidence type="ECO:0000256" key="5">
    <source>
        <dbReference type="SAM" id="MobiDB-lite"/>
    </source>
</evidence>
<keyword evidence="1 3" id="KW-0456">Lyase</keyword>
<organism evidence="8 9">
    <name type="scientific">Nocardiopsis alba</name>
    <dbReference type="NCBI Taxonomy" id="53437"/>
    <lineage>
        <taxon>Bacteria</taxon>
        <taxon>Bacillati</taxon>
        <taxon>Actinomycetota</taxon>
        <taxon>Actinomycetes</taxon>
        <taxon>Streptosporangiales</taxon>
        <taxon>Nocardiopsidaceae</taxon>
        <taxon>Nocardiopsis</taxon>
    </lineage>
</organism>
<dbReference type="InterPro" id="IPR012997">
    <property type="entry name" value="RplA"/>
</dbReference>
<dbReference type="PANTHER" id="PTHR34183:SF8">
    <property type="entry name" value="ENDOLYTIC PEPTIDOGLYCAN TRANSGLYCOSYLASE RLPA-RELATED"/>
    <property type="match status" value="1"/>
</dbReference>
<keyword evidence="6" id="KW-0812">Transmembrane</keyword>
<comment type="similarity">
    <text evidence="3 4">Belongs to the RlpA family.</text>
</comment>
<dbReference type="PANTHER" id="PTHR34183">
    <property type="entry name" value="ENDOLYTIC PEPTIDOGLYCAN TRANSGLYCOSYLASE RLPA"/>
    <property type="match status" value="1"/>
</dbReference>
<evidence type="ECO:0000256" key="2">
    <source>
        <dbReference type="ARBA" id="ARBA00023316"/>
    </source>
</evidence>
<gene>
    <name evidence="3" type="primary">rlpA</name>
    <name evidence="8" type="ORF">VSQ78_25385</name>
</gene>
<comment type="function">
    <text evidence="3">Lytic transglycosylase with a strong preference for naked glycan strands that lack stem peptides.</text>
</comment>
<dbReference type="NCBIfam" id="TIGR00413">
    <property type="entry name" value="rlpA"/>
    <property type="match status" value="1"/>
</dbReference>
<dbReference type="InterPro" id="IPR009009">
    <property type="entry name" value="RlpA-like_DPBB"/>
</dbReference>
<evidence type="ECO:0000256" key="3">
    <source>
        <dbReference type="HAMAP-Rule" id="MF_02071"/>
    </source>
</evidence>